<gene>
    <name evidence="1" type="ORF">LSUE1_G004195</name>
</gene>
<reference evidence="1 2" key="1">
    <citation type="submission" date="2018-05" db="EMBL/GenBank/DDBJ databases">
        <title>Genome sequencing and assembly of the regulated plant pathogen Lachnellula willkommii and related sister species for the development of diagnostic species identification markers.</title>
        <authorList>
            <person name="Giroux E."/>
            <person name="Bilodeau G."/>
        </authorList>
    </citation>
    <scope>NUCLEOTIDE SEQUENCE [LARGE SCALE GENOMIC DNA]</scope>
    <source>
        <strain evidence="1 2">CBS 268.59</strain>
    </source>
</reference>
<protein>
    <submittedName>
        <fullName evidence="1">Uncharacterized protein</fullName>
    </submittedName>
</protein>
<comment type="caution">
    <text evidence="1">The sequence shown here is derived from an EMBL/GenBank/DDBJ whole genome shotgun (WGS) entry which is preliminary data.</text>
</comment>
<keyword evidence="2" id="KW-1185">Reference proteome</keyword>
<sequence length="216" mass="24730">MSTSQSLKSSAGQHSDPMYAACHQRHHIEFLLVLKQIKPCALFAAYGPAQEVFTEMVKQCLKPVFKQHKLARYGFHLQQITHPVPTTVHSGFQDGWIFADMKSALWPEVNSLFLTPNKGKADEKRVGKALGYPVVHGPREFRAVDYTEMDDMRKATGREVCCVSAYEFTCASGSKHYQPVILNFERCRKAAEDVGTNIRLDLEEYEELEMWMEQRR</sequence>
<accession>A0A8T9C7U5</accession>
<organism evidence="1 2">
    <name type="scientific">Lachnellula suecica</name>
    <dbReference type="NCBI Taxonomy" id="602035"/>
    <lineage>
        <taxon>Eukaryota</taxon>
        <taxon>Fungi</taxon>
        <taxon>Dikarya</taxon>
        <taxon>Ascomycota</taxon>
        <taxon>Pezizomycotina</taxon>
        <taxon>Leotiomycetes</taxon>
        <taxon>Helotiales</taxon>
        <taxon>Lachnaceae</taxon>
        <taxon>Lachnellula</taxon>
    </lineage>
</organism>
<proteinExistence type="predicted"/>
<name>A0A8T9C7U5_9HELO</name>
<dbReference type="Proteomes" id="UP000469558">
    <property type="component" value="Unassembled WGS sequence"/>
</dbReference>
<dbReference type="AlphaFoldDB" id="A0A8T9C7U5"/>
<dbReference type="EMBL" id="QGMK01000816">
    <property type="protein sequence ID" value="TVY78227.1"/>
    <property type="molecule type" value="Genomic_DNA"/>
</dbReference>
<evidence type="ECO:0000313" key="2">
    <source>
        <dbReference type="Proteomes" id="UP000469558"/>
    </source>
</evidence>
<dbReference type="OrthoDB" id="3528649at2759"/>
<evidence type="ECO:0000313" key="1">
    <source>
        <dbReference type="EMBL" id="TVY78227.1"/>
    </source>
</evidence>